<gene>
    <name evidence="2" type="ORF">BN873_p70023</name>
</gene>
<proteinExistence type="predicted"/>
<dbReference type="InterPro" id="IPR021844">
    <property type="entry name" value="Integr_conj_element_PFL4704"/>
</dbReference>
<dbReference type="RefSeq" id="WP_048677216.1">
    <property type="nucleotide sequence ID" value="NZ_CBTJ020000119.1"/>
</dbReference>
<dbReference type="EMBL" id="CBTJ020000119">
    <property type="protein sequence ID" value="CDI04785.1"/>
    <property type="molecule type" value="Genomic_DNA"/>
</dbReference>
<evidence type="ECO:0008006" key="4">
    <source>
        <dbReference type="Google" id="ProtNLM"/>
    </source>
</evidence>
<feature type="chain" id="PRO_5004880127" description="Integrating conjugative element protein, PFL_4704 family" evidence="1">
    <location>
        <begin position="26"/>
        <end position="318"/>
    </location>
</feature>
<name>W6MDB3_9GAMM</name>
<keyword evidence="3" id="KW-1185">Reference proteome</keyword>
<evidence type="ECO:0000313" key="3">
    <source>
        <dbReference type="Proteomes" id="UP000035760"/>
    </source>
</evidence>
<dbReference type="OrthoDB" id="7064293at2"/>
<evidence type="ECO:0000313" key="2">
    <source>
        <dbReference type="EMBL" id="CDI04785.1"/>
    </source>
</evidence>
<feature type="signal peptide" evidence="1">
    <location>
        <begin position="1"/>
        <end position="25"/>
    </location>
</feature>
<reference evidence="2" key="2">
    <citation type="submission" date="2014-03" db="EMBL/GenBank/DDBJ databases">
        <title>Candidatus Competibacter-lineage genomes retrieved from metagenomes reveal functional metabolic diversity.</title>
        <authorList>
            <person name="McIlroy S.J."/>
            <person name="Albertsen M."/>
            <person name="Andresen E.K."/>
            <person name="Saunders A.M."/>
            <person name="Kristiansen R."/>
            <person name="Stokholm-Bjerregaard M."/>
            <person name="Nielsen K.L."/>
            <person name="Nielsen P.H."/>
        </authorList>
    </citation>
    <scope>NUCLEOTIDE SEQUENCE</scope>
    <source>
        <strain evidence="2">Run_A_D11</strain>
    </source>
</reference>
<accession>W6MDB3</accession>
<evidence type="ECO:0000256" key="1">
    <source>
        <dbReference type="SAM" id="SignalP"/>
    </source>
</evidence>
<organism evidence="2 3">
    <name type="scientific">Candidatus Competibacter denitrificans Run_A_D11</name>
    <dbReference type="NCBI Taxonomy" id="1400863"/>
    <lineage>
        <taxon>Bacteria</taxon>
        <taxon>Pseudomonadati</taxon>
        <taxon>Pseudomonadota</taxon>
        <taxon>Gammaproteobacteria</taxon>
        <taxon>Candidatus Competibacteraceae</taxon>
        <taxon>Candidatus Competibacter</taxon>
    </lineage>
</organism>
<keyword evidence="1" id="KW-0732">Signal</keyword>
<dbReference type="AlphaFoldDB" id="W6MDB3"/>
<dbReference type="Proteomes" id="UP000035760">
    <property type="component" value="Unassembled WGS sequence"/>
</dbReference>
<comment type="caution">
    <text evidence="2">The sequence shown here is derived from an EMBL/GenBank/DDBJ whole genome shotgun (WGS) entry which is preliminary data.</text>
</comment>
<dbReference type="Pfam" id="PF11920">
    <property type="entry name" value="DUF3438"/>
    <property type="match status" value="1"/>
</dbReference>
<sequence>MRWLSRSVRCFGALLALAAWPAAQAESDAAPAVTPAVASAATPAAISPGALEAVWQGNPIAVPLKVNSERRIDFPEPITDMDVPQAVEKDSRIVLTPTGQLHWTALAPFAAVRVLATSVSGTLYQLDVSARTEGEVPDPLILRDPVLQAAAHSQTLTPSDRARLDQTARALVPDFLKDTAGRGRSGGPRYATLARFALAHYTGPQRLIPELEASRVPVQPMEARAWLRVQAADLEVRPLAQWQSGELYVTALGVYNRSAHRVTFDPRALRGELAFVAALHPTLAPAGSGHQGTVWAVVTQQPFNRVVDRHAVSSNRPD</sequence>
<protein>
    <recommendedName>
        <fullName evidence="4">Integrating conjugative element protein, PFL_4704 family</fullName>
    </recommendedName>
</protein>
<reference evidence="2" key="1">
    <citation type="submission" date="2013-07" db="EMBL/GenBank/DDBJ databases">
        <authorList>
            <person name="McIlroy S."/>
        </authorList>
    </citation>
    <scope>NUCLEOTIDE SEQUENCE [LARGE SCALE GENOMIC DNA]</scope>
    <source>
        <strain evidence="2">Run_A_D11</strain>
    </source>
</reference>